<feature type="region of interest" description="Disordered" evidence="4">
    <location>
        <begin position="1"/>
        <end position="20"/>
    </location>
</feature>
<evidence type="ECO:0000313" key="7">
    <source>
        <dbReference type="Proteomes" id="UP000824681"/>
    </source>
</evidence>
<dbReference type="PANTHER" id="PTHR44846">
    <property type="entry name" value="MANNOSYL-D-GLYCERATE TRANSPORT/METABOLISM SYSTEM REPRESSOR MNGR-RELATED"/>
    <property type="match status" value="1"/>
</dbReference>
<keyword evidence="2" id="KW-0238">DNA-binding</keyword>
<keyword evidence="3" id="KW-0804">Transcription</keyword>
<dbReference type="InterPro" id="IPR000524">
    <property type="entry name" value="Tscrpt_reg_HTH_GntR"/>
</dbReference>
<dbReference type="InterPro" id="IPR036388">
    <property type="entry name" value="WH-like_DNA-bd_sf"/>
</dbReference>
<dbReference type="Pfam" id="PF00392">
    <property type="entry name" value="GntR"/>
    <property type="match status" value="1"/>
</dbReference>
<name>A0ABX8UHI2_9ACTN</name>
<dbReference type="SMART" id="SM00345">
    <property type="entry name" value="HTH_GNTR"/>
    <property type="match status" value="1"/>
</dbReference>
<gene>
    <name evidence="6" type="primary">araR2</name>
    <name evidence="6" type="ORF">Nocox_41765</name>
</gene>
<dbReference type="Gene3D" id="1.10.10.10">
    <property type="entry name" value="Winged helix-like DNA-binding domain superfamily/Winged helix DNA-binding domain"/>
    <property type="match status" value="1"/>
</dbReference>
<feature type="domain" description="HTH gntR-type" evidence="5">
    <location>
        <begin position="39"/>
        <end position="106"/>
    </location>
</feature>
<reference evidence="6 7" key="1">
    <citation type="journal article" date="2021" name="ACS Chem. Biol.">
        <title>Genomic-Led Discovery of a Novel Glycopeptide Antibiotic by Nonomuraea coxensis DSM 45129.</title>
        <authorList>
            <person name="Yushchuk O."/>
            <person name="Vior N.M."/>
            <person name="Andreo-Vidal A."/>
            <person name="Berini F."/>
            <person name="Ruckert C."/>
            <person name="Busche T."/>
            <person name="Binda E."/>
            <person name="Kalinowski J."/>
            <person name="Truman A.W."/>
            <person name="Marinelli F."/>
        </authorList>
    </citation>
    <scope>NUCLEOTIDE SEQUENCE [LARGE SCALE GENOMIC DNA]</scope>
    <source>
        <strain evidence="6 7">DSM 45129</strain>
    </source>
</reference>
<keyword evidence="7" id="KW-1185">Reference proteome</keyword>
<protein>
    <submittedName>
        <fullName evidence="6">Arabinose metabolism transcriptional repressor</fullName>
    </submittedName>
</protein>
<evidence type="ECO:0000313" key="6">
    <source>
        <dbReference type="EMBL" id="QYC45894.1"/>
    </source>
</evidence>
<dbReference type="InterPro" id="IPR036390">
    <property type="entry name" value="WH_DNA-bd_sf"/>
</dbReference>
<dbReference type="CDD" id="cd07377">
    <property type="entry name" value="WHTH_GntR"/>
    <property type="match status" value="1"/>
</dbReference>
<evidence type="ECO:0000256" key="3">
    <source>
        <dbReference type="ARBA" id="ARBA00023163"/>
    </source>
</evidence>
<dbReference type="SUPFAM" id="SSF46785">
    <property type="entry name" value="Winged helix' DNA-binding domain"/>
    <property type="match status" value="1"/>
</dbReference>
<dbReference type="Proteomes" id="UP000824681">
    <property type="component" value="Chromosome"/>
</dbReference>
<evidence type="ECO:0000256" key="4">
    <source>
        <dbReference type="SAM" id="MobiDB-lite"/>
    </source>
</evidence>
<organism evidence="6 7">
    <name type="scientific">Nonomuraea coxensis DSM 45129</name>
    <dbReference type="NCBI Taxonomy" id="1122611"/>
    <lineage>
        <taxon>Bacteria</taxon>
        <taxon>Bacillati</taxon>
        <taxon>Actinomycetota</taxon>
        <taxon>Actinomycetes</taxon>
        <taxon>Streptosporangiales</taxon>
        <taxon>Streptosporangiaceae</taxon>
        <taxon>Nonomuraea</taxon>
    </lineage>
</organism>
<dbReference type="PROSITE" id="PS50949">
    <property type="entry name" value="HTH_GNTR"/>
    <property type="match status" value="1"/>
</dbReference>
<dbReference type="InterPro" id="IPR050679">
    <property type="entry name" value="Bact_HTH_transcr_reg"/>
</dbReference>
<dbReference type="PANTHER" id="PTHR44846:SF1">
    <property type="entry name" value="MANNOSYL-D-GLYCERATE TRANSPORT_METABOLISM SYSTEM REPRESSOR MNGR-RELATED"/>
    <property type="match status" value="1"/>
</dbReference>
<dbReference type="EMBL" id="CP068985">
    <property type="protein sequence ID" value="QYC45894.1"/>
    <property type="molecule type" value="Genomic_DNA"/>
</dbReference>
<evidence type="ECO:0000256" key="1">
    <source>
        <dbReference type="ARBA" id="ARBA00023015"/>
    </source>
</evidence>
<evidence type="ECO:0000256" key="2">
    <source>
        <dbReference type="ARBA" id="ARBA00023125"/>
    </source>
</evidence>
<proteinExistence type="predicted"/>
<evidence type="ECO:0000259" key="5">
    <source>
        <dbReference type="PROSITE" id="PS50949"/>
    </source>
</evidence>
<keyword evidence="1" id="KW-0805">Transcription regulation</keyword>
<accession>A0ABX8UHI2</accession>
<sequence>MQLREASRSGVKGRETPSYSHGVARYVEHTRSWEFDEDRSRWEQILEVLNARIDSGEWGPKFKISEVKLMEEFGVARPTIRKAMERLRSADKVYTVPNLGSFVKADSETD</sequence>